<dbReference type="Proteomes" id="UP000757232">
    <property type="component" value="Unassembled WGS sequence"/>
</dbReference>
<dbReference type="EMBL" id="LNZH02000196">
    <property type="protein sequence ID" value="OCB87010.1"/>
    <property type="molecule type" value="Genomic_DNA"/>
</dbReference>
<dbReference type="AlphaFoldDB" id="A0A9Q5HVY7"/>
<gene>
    <name evidence="1" type="ORF">A7U60_g5901</name>
</gene>
<keyword evidence="2" id="KW-1185">Reference proteome</keyword>
<proteinExistence type="predicted"/>
<evidence type="ECO:0000313" key="1">
    <source>
        <dbReference type="EMBL" id="OCB87010.1"/>
    </source>
</evidence>
<sequence length="689" mass="77618">MALMQDSLHARKTGRNNIVSGTKTMVLGNFCVLYKHLRDMAFDSDSPLYHRDVERMDKQDDRAVARVFSSYSLEYLLNHGPDTFGTALYIFVYGEFIDAYQNRSIPISDRFHMVLQARFFTQMWKKFITKAGYPCRRACLSREALDIFDILGNGFLQLMFIYRDYFEGKTVPFVPWLHSTETCEHIFAECRKEVKDFDFATFLHMMPNVHWMVRYSQQMDSTSTEDAKGRARGYIHTWSDLEELSLKDLTDFPSDDELDKIARLAFEDAEELWVQLDVYLQDIRSTPLSVIQEGSNNSEEESEDEEIQEDVLSLLSQDSSLALTADGSGILNFDGTERAALERLMTFDEEVDASGTVRLTNIEDTLVNISCAKLLLNFDTHTRIEEKYMPSPEQIDKFVADYSTEVGKLLADSLPAISDPGPKPRTSSPIRLTKDSLVDIRRAHETKLSKKAIQTSTKNVGSQSEQADSRARASLIKKIHEVLKLQQDVGKGTGLERRARWTENKSTGNAANAATVAAASAAQALLKRSNVFAKSPMPLSLKQLLSTAGIHSAYPLNEGSYAIIFFSGRLLLARVQSLFTRSGGKIGFHSYKPSVDKVTVLSNISVQSFEQARGHVFRARNSLIAPLNVNYFPHICFSDLLFALPDTPIIRNEGATVELRGTSIALWSTIQSTTHILPLVIKELKSRKN</sequence>
<comment type="caution">
    <text evidence="1">The sequence shown here is derived from an EMBL/GenBank/DDBJ whole genome shotgun (WGS) entry which is preliminary data.</text>
</comment>
<protein>
    <submittedName>
        <fullName evidence="1">Uncharacterized protein</fullName>
    </submittedName>
</protein>
<organism evidence="1 2">
    <name type="scientific">Sanghuangporus baumii</name>
    <name type="common">Phellinus baumii</name>
    <dbReference type="NCBI Taxonomy" id="108892"/>
    <lineage>
        <taxon>Eukaryota</taxon>
        <taxon>Fungi</taxon>
        <taxon>Dikarya</taxon>
        <taxon>Basidiomycota</taxon>
        <taxon>Agaricomycotina</taxon>
        <taxon>Agaricomycetes</taxon>
        <taxon>Hymenochaetales</taxon>
        <taxon>Hymenochaetaceae</taxon>
        <taxon>Sanghuangporus</taxon>
    </lineage>
</organism>
<reference evidence="1" key="1">
    <citation type="submission" date="2016-06" db="EMBL/GenBank/DDBJ databases">
        <title>Draft Genome sequence of the fungus Inonotus baumii.</title>
        <authorList>
            <person name="Zhu H."/>
            <person name="Lin W."/>
        </authorList>
    </citation>
    <scope>NUCLEOTIDE SEQUENCE</scope>
    <source>
        <strain evidence="1">821</strain>
    </source>
</reference>
<name>A0A9Q5HVY7_SANBA</name>
<evidence type="ECO:0000313" key="2">
    <source>
        <dbReference type="Proteomes" id="UP000757232"/>
    </source>
</evidence>
<dbReference type="OrthoDB" id="73076at2759"/>
<accession>A0A9Q5HVY7</accession>